<dbReference type="EMBL" id="AP035785">
    <property type="protein sequence ID" value="BFO70673.1"/>
    <property type="molecule type" value="Genomic_DNA"/>
</dbReference>
<dbReference type="GO" id="GO:0006281">
    <property type="term" value="P:DNA repair"/>
    <property type="evidence" value="ECO:0007669"/>
    <property type="project" value="InterPro"/>
</dbReference>
<dbReference type="Gene3D" id="1.10.150.20">
    <property type="entry name" value="5' to 3' exonuclease, C-terminal subdomain"/>
    <property type="match status" value="1"/>
</dbReference>
<dbReference type="InterPro" id="IPR050116">
    <property type="entry name" value="DNA_polymerase-Y"/>
</dbReference>
<dbReference type="GO" id="GO:0003684">
    <property type="term" value="F:damaged DNA binding"/>
    <property type="evidence" value="ECO:0007669"/>
    <property type="project" value="InterPro"/>
</dbReference>
<proteinExistence type="inferred from homology"/>
<dbReference type="PANTHER" id="PTHR11076:SF35">
    <property type="entry name" value="DNA REPAIR PROTEIN HOMOLOG YOBH"/>
    <property type="match status" value="1"/>
</dbReference>
<dbReference type="PROSITE" id="PS50173">
    <property type="entry name" value="UMUC"/>
    <property type="match status" value="1"/>
</dbReference>
<dbReference type="GO" id="GO:0009432">
    <property type="term" value="P:SOS response"/>
    <property type="evidence" value="ECO:0007669"/>
    <property type="project" value="TreeGrafter"/>
</dbReference>
<dbReference type="AlphaFoldDB" id="A0AB33IRU5"/>
<dbReference type="SUPFAM" id="SSF56672">
    <property type="entry name" value="DNA/RNA polymerases"/>
    <property type="match status" value="1"/>
</dbReference>
<feature type="domain" description="UmuC" evidence="2">
    <location>
        <begin position="9"/>
        <end position="236"/>
    </location>
</feature>
<dbReference type="InterPro" id="IPR043502">
    <property type="entry name" value="DNA/RNA_pol_sf"/>
</dbReference>
<reference evidence="3" key="1">
    <citation type="submission" date="2024-07" db="EMBL/GenBank/DDBJ databases">
        <title>Complete genome sequence of Prevotella sp. YM-2024 GTC17253.</title>
        <authorList>
            <person name="Hayashi M."/>
            <person name="Muto Y."/>
            <person name="Tanaka K."/>
            <person name="Niwa H."/>
        </authorList>
    </citation>
    <scope>NUCLEOTIDE SEQUENCE</scope>
    <source>
        <strain evidence="3">GTC17253</strain>
    </source>
</reference>
<evidence type="ECO:0000313" key="3">
    <source>
        <dbReference type="EMBL" id="BFO70673.1"/>
    </source>
</evidence>
<protein>
    <submittedName>
        <fullName evidence="3">Y-family DNA polymerase</fullName>
    </submittedName>
</protein>
<name>A0AB33IRU5_9BACT</name>
<dbReference type="GO" id="GO:0042276">
    <property type="term" value="P:error-prone translesion synthesis"/>
    <property type="evidence" value="ECO:0007669"/>
    <property type="project" value="TreeGrafter"/>
</dbReference>
<organism evidence="3">
    <name type="scientific">Prevotella sp. GTC17253</name>
    <dbReference type="NCBI Taxonomy" id="3236793"/>
    <lineage>
        <taxon>Bacteria</taxon>
        <taxon>Pseudomonadati</taxon>
        <taxon>Bacteroidota</taxon>
        <taxon>Bacteroidia</taxon>
        <taxon>Bacteroidales</taxon>
        <taxon>Prevotellaceae</taxon>
        <taxon>Prevotella</taxon>
    </lineage>
</organism>
<sequence>MNSKKQYAYLAIDMKSFYASVECVDRGLDPLTTNLVVADKSRTDKTICLAVSPALKAYGIGGRPRLFEVVQKIHEINYERKQNNNWKLTGKSCHATDLAIHPDWEVDYIVATPRMAHYIEVSTKVYQTYLKYVAPEDIHVYSIDEVFIDVTSYLWSYKMTAHELAMKMIRDVLKTTGITATAGVGTNLYLAKIAMDIVAKHQEADRDGVRIAELDEMSYRRLLWNYKPLTKFWRVGHGIAARLAPYGIDTMGKIARTSIANEELLYRLFGVNAELLIDHAWGWEPCTMDLVKAYKPETNSFSCGQVLNCAYSFEKAEVVVKEMADSIALDLVDKHMVTDQLILTVGYDVESLANADVRVKYQGEVRRDYYGRLVPKHAHGTTNLKQKTSSAAIITKAIVNLYHKIVNPHLLIHRINITTSHVVNEDMRDRNLHILELDLFTDYGEMWEQKKREEEILNKERKIQNARLAIKQRYGKNAILKGLNFEEGATGMERNLQIGGHKA</sequence>
<gene>
    <name evidence="3" type="ORF">GTC17253_06390</name>
</gene>
<dbReference type="InterPro" id="IPR043128">
    <property type="entry name" value="Rev_trsase/Diguanyl_cyclase"/>
</dbReference>
<evidence type="ECO:0000259" key="2">
    <source>
        <dbReference type="PROSITE" id="PS50173"/>
    </source>
</evidence>
<dbReference type="PANTHER" id="PTHR11076">
    <property type="entry name" value="DNA REPAIR POLYMERASE UMUC / TRANSFERASE FAMILY MEMBER"/>
    <property type="match status" value="1"/>
</dbReference>
<dbReference type="InterPro" id="IPR001126">
    <property type="entry name" value="UmuC"/>
</dbReference>
<dbReference type="Gene3D" id="3.30.70.270">
    <property type="match status" value="1"/>
</dbReference>
<comment type="similarity">
    <text evidence="1">Belongs to the DNA polymerase type-Y family.</text>
</comment>
<accession>A0AB33IRU5</accession>
<evidence type="ECO:0000256" key="1">
    <source>
        <dbReference type="ARBA" id="ARBA00010945"/>
    </source>
</evidence>
<dbReference type="Gene3D" id="3.40.1170.60">
    <property type="match status" value="1"/>
</dbReference>
<dbReference type="Pfam" id="PF00817">
    <property type="entry name" value="IMS"/>
    <property type="match status" value="1"/>
</dbReference>
<dbReference type="GO" id="GO:0003887">
    <property type="term" value="F:DNA-directed DNA polymerase activity"/>
    <property type="evidence" value="ECO:0007669"/>
    <property type="project" value="TreeGrafter"/>
</dbReference>
<dbReference type="GO" id="GO:0005829">
    <property type="term" value="C:cytosol"/>
    <property type="evidence" value="ECO:0007669"/>
    <property type="project" value="TreeGrafter"/>
</dbReference>